<keyword evidence="8 11" id="KW-0804">Transcription</keyword>
<evidence type="ECO:0000313" key="14">
    <source>
        <dbReference type="EMBL" id="KAK5598687.1"/>
    </source>
</evidence>
<dbReference type="SMART" id="SM00692">
    <property type="entry name" value="DM3"/>
    <property type="match status" value="1"/>
</dbReference>
<dbReference type="SUPFAM" id="SSF57716">
    <property type="entry name" value="Glucocorticoid receptor-like (DNA-binding domain)"/>
    <property type="match status" value="1"/>
</dbReference>
<comment type="subcellular location">
    <subcellularLocation>
        <location evidence="1 11">Nucleus</location>
    </subcellularLocation>
</comment>
<dbReference type="InterPro" id="IPR032198">
    <property type="entry name" value="E2F_CC-MB"/>
</dbReference>
<evidence type="ECO:0000256" key="3">
    <source>
        <dbReference type="ARBA" id="ARBA00022723"/>
    </source>
</evidence>
<evidence type="ECO:0000313" key="15">
    <source>
        <dbReference type="Proteomes" id="UP001311232"/>
    </source>
</evidence>
<dbReference type="Gene3D" id="6.10.250.540">
    <property type="match status" value="1"/>
</dbReference>
<evidence type="ECO:0000259" key="13">
    <source>
        <dbReference type="PROSITE" id="PS50950"/>
    </source>
</evidence>
<protein>
    <recommendedName>
        <fullName evidence="13">THAP-type domain-containing protein</fullName>
    </recommendedName>
</protein>
<dbReference type="PANTHER" id="PTHR12081">
    <property type="entry name" value="TRANSCRIPTION FACTOR E2F"/>
    <property type="match status" value="1"/>
</dbReference>
<dbReference type="SUPFAM" id="SSF46785">
    <property type="entry name" value="Winged helix' DNA-binding domain"/>
    <property type="match status" value="1"/>
</dbReference>
<dbReference type="InterPro" id="IPR015633">
    <property type="entry name" value="E2F"/>
</dbReference>
<dbReference type="InterPro" id="IPR003316">
    <property type="entry name" value="E2F_WHTH_DNA-bd_dom"/>
</dbReference>
<dbReference type="SUPFAM" id="SSF144074">
    <property type="entry name" value="E2F-DP heterodimerization region"/>
    <property type="match status" value="2"/>
</dbReference>
<evidence type="ECO:0000256" key="10">
    <source>
        <dbReference type="PROSITE-ProRule" id="PRU00309"/>
    </source>
</evidence>
<evidence type="ECO:0000256" key="6">
    <source>
        <dbReference type="ARBA" id="ARBA00023015"/>
    </source>
</evidence>
<dbReference type="GO" id="GO:0000978">
    <property type="term" value="F:RNA polymerase II cis-regulatory region sequence-specific DNA binding"/>
    <property type="evidence" value="ECO:0007669"/>
    <property type="project" value="InterPro"/>
</dbReference>
<dbReference type="Pfam" id="PF02319">
    <property type="entry name" value="WHD_E2F_TDP"/>
    <property type="match status" value="1"/>
</dbReference>
<dbReference type="InterPro" id="IPR037241">
    <property type="entry name" value="E2F-DP_heterodim"/>
</dbReference>
<evidence type="ECO:0000256" key="1">
    <source>
        <dbReference type="ARBA" id="ARBA00004123"/>
    </source>
</evidence>
<dbReference type="InterPro" id="IPR036388">
    <property type="entry name" value="WH-like_DNA-bd_sf"/>
</dbReference>
<dbReference type="Gene3D" id="1.10.10.10">
    <property type="entry name" value="Winged helix-like DNA-binding domain superfamily/Winged helix DNA-binding domain"/>
    <property type="match status" value="1"/>
</dbReference>
<dbReference type="InterPro" id="IPR006612">
    <property type="entry name" value="THAP_Znf"/>
</dbReference>
<organism evidence="14 15">
    <name type="scientific">Crenichthys baileyi</name>
    <name type="common">White River springfish</name>
    <dbReference type="NCBI Taxonomy" id="28760"/>
    <lineage>
        <taxon>Eukaryota</taxon>
        <taxon>Metazoa</taxon>
        <taxon>Chordata</taxon>
        <taxon>Craniata</taxon>
        <taxon>Vertebrata</taxon>
        <taxon>Euteleostomi</taxon>
        <taxon>Actinopterygii</taxon>
        <taxon>Neopterygii</taxon>
        <taxon>Teleostei</taxon>
        <taxon>Neoteleostei</taxon>
        <taxon>Acanthomorphata</taxon>
        <taxon>Ovalentaria</taxon>
        <taxon>Atherinomorphae</taxon>
        <taxon>Cyprinodontiformes</taxon>
        <taxon>Goodeidae</taxon>
        <taxon>Crenichthys</taxon>
    </lineage>
</organism>
<evidence type="ECO:0000256" key="9">
    <source>
        <dbReference type="ARBA" id="ARBA00023242"/>
    </source>
</evidence>
<evidence type="ECO:0000256" key="12">
    <source>
        <dbReference type="SAM" id="MobiDB-lite"/>
    </source>
</evidence>
<gene>
    <name evidence="14" type="ORF">CRENBAI_006171</name>
</gene>
<dbReference type="PROSITE" id="PS50950">
    <property type="entry name" value="ZF_THAP"/>
    <property type="match status" value="1"/>
</dbReference>
<evidence type="ECO:0000256" key="5">
    <source>
        <dbReference type="ARBA" id="ARBA00022833"/>
    </source>
</evidence>
<dbReference type="Pfam" id="PF16421">
    <property type="entry name" value="E2F_CC-MB"/>
    <property type="match status" value="1"/>
</dbReference>
<dbReference type="SMART" id="SM00980">
    <property type="entry name" value="THAP"/>
    <property type="match status" value="1"/>
</dbReference>
<dbReference type="GO" id="GO:0008270">
    <property type="term" value="F:zinc ion binding"/>
    <property type="evidence" value="ECO:0007669"/>
    <property type="project" value="UniProtKB-KW"/>
</dbReference>
<dbReference type="Pfam" id="PF05485">
    <property type="entry name" value="THAP"/>
    <property type="match status" value="1"/>
</dbReference>
<keyword evidence="7 10" id="KW-0238">DNA-binding</keyword>
<keyword evidence="6 11" id="KW-0805">Transcription regulation</keyword>
<dbReference type="SMART" id="SM01372">
    <property type="entry name" value="E2F_TDP"/>
    <property type="match status" value="1"/>
</dbReference>
<comment type="similarity">
    <text evidence="2 11">Belongs to the E2F/DP family.</text>
</comment>
<dbReference type="GO" id="GO:0046983">
    <property type="term" value="F:protein dimerization activity"/>
    <property type="evidence" value="ECO:0007669"/>
    <property type="project" value="InterPro"/>
</dbReference>
<name>A0AAV9QQT9_9TELE</name>
<dbReference type="GO" id="GO:0000981">
    <property type="term" value="F:DNA-binding transcription factor activity, RNA polymerase II-specific"/>
    <property type="evidence" value="ECO:0007669"/>
    <property type="project" value="TreeGrafter"/>
</dbReference>
<evidence type="ECO:0000256" key="4">
    <source>
        <dbReference type="ARBA" id="ARBA00022771"/>
    </source>
</evidence>
<dbReference type="CDD" id="cd14660">
    <property type="entry name" value="E2F_DD"/>
    <property type="match status" value="1"/>
</dbReference>
<dbReference type="FunFam" id="1.10.10.10:FF:000458">
    <property type="entry name" value="E2F-like (Mammalian transcription factor)"/>
    <property type="match status" value="1"/>
</dbReference>
<dbReference type="Proteomes" id="UP001311232">
    <property type="component" value="Unassembled WGS sequence"/>
</dbReference>
<evidence type="ECO:0000256" key="8">
    <source>
        <dbReference type="ARBA" id="ARBA00023163"/>
    </source>
</evidence>
<keyword evidence="5" id="KW-0862">Zinc</keyword>
<feature type="region of interest" description="Disordered" evidence="12">
    <location>
        <begin position="97"/>
        <end position="125"/>
    </location>
</feature>
<comment type="caution">
    <text evidence="14">The sequence shown here is derived from an EMBL/GenBank/DDBJ whole genome shotgun (WGS) entry which is preliminary data.</text>
</comment>
<feature type="domain" description="THAP-type" evidence="13">
    <location>
        <begin position="1"/>
        <end position="83"/>
    </location>
</feature>
<dbReference type="GO" id="GO:0090575">
    <property type="term" value="C:RNA polymerase II transcription regulator complex"/>
    <property type="evidence" value="ECO:0007669"/>
    <property type="project" value="TreeGrafter"/>
</dbReference>
<dbReference type="EMBL" id="JAHHUM010003025">
    <property type="protein sequence ID" value="KAK5598687.1"/>
    <property type="molecule type" value="Genomic_DNA"/>
</dbReference>
<keyword evidence="15" id="KW-1185">Reference proteome</keyword>
<dbReference type="InterPro" id="IPR036390">
    <property type="entry name" value="WH_DNA-bd_sf"/>
</dbReference>
<proteinExistence type="inferred from homology"/>
<dbReference type="AlphaFoldDB" id="A0AAV9QQT9"/>
<evidence type="ECO:0000256" key="2">
    <source>
        <dbReference type="ARBA" id="ARBA00010940"/>
    </source>
</evidence>
<sequence length="428" mass="47596">MVKCVVSGCPNRVEGSNRGTFNRTQKRFFKFPGDPARVKVWLAALRQTDQKDSSDQNLICEDHFLPEDISSNEVSADAIPIMPPCLDGPMGMMDPWGAGSEEEEEDQWAAGAAGADEEYEDEGGSSLPFNTKLALPELPPLDSPEQDSGLKVAPGGSTLSISQHQREQLVPAKIQTREDTSLPVLTRRFLDLFLNAPDGSLDLRHAITSLKTRRRRVYDITNVLQGIQLIEKESVNRIKWIGSCPVSRYLGQNQALPDMTDLKLVEETLDSLIRSCAQQLFDLTDDPENSAYPFPPLWNDNSRTFYSEGHFQDLHGDHFLQIFGSEPVVSDFLNCCFTLAYVTYEDLWRLKPFQEQTVMVVKAPEETKLEVPAPTEDSIQIHLKGGVGPIMVMTCDIGTEGGSRETSGCFLSLEDSRIKTAELHTGNV</sequence>
<keyword evidence="3" id="KW-0479">Metal-binding</keyword>
<reference evidence="14 15" key="1">
    <citation type="submission" date="2021-06" db="EMBL/GenBank/DDBJ databases">
        <authorList>
            <person name="Palmer J.M."/>
        </authorList>
    </citation>
    <scope>NUCLEOTIDE SEQUENCE [LARGE SCALE GENOMIC DNA]</scope>
    <source>
        <strain evidence="14 15">MEX-2019</strain>
        <tissue evidence="14">Muscle</tissue>
    </source>
</reference>
<accession>A0AAV9QQT9</accession>
<dbReference type="PANTHER" id="PTHR12081:SF19">
    <property type="entry name" value="TRANSCRIPTION FACTOR E2F6"/>
    <property type="match status" value="1"/>
</dbReference>
<keyword evidence="4 10" id="KW-0863">Zinc-finger</keyword>
<evidence type="ECO:0000256" key="11">
    <source>
        <dbReference type="RuleBase" id="RU003796"/>
    </source>
</evidence>
<evidence type="ECO:0000256" key="7">
    <source>
        <dbReference type="ARBA" id="ARBA00023125"/>
    </source>
</evidence>
<keyword evidence="9 11" id="KW-0539">Nucleus</keyword>